<dbReference type="AlphaFoldDB" id="A0A3P1WT01"/>
<dbReference type="EMBL" id="RQYT01000013">
    <property type="protein sequence ID" value="RRD49684.1"/>
    <property type="molecule type" value="Genomic_DNA"/>
</dbReference>
<feature type="transmembrane region" description="Helical" evidence="3">
    <location>
        <begin position="40"/>
        <end position="67"/>
    </location>
</feature>
<name>A0A3P1WT01_9ACTN</name>
<proteinExistence type="inferred from homology"/>
<evidence type="ECO:0000313" key="5">
    <source>
        <dbReference type="EMBL" id="RRD49684.1"/>
    </source>
</evidence>
<dbReference type="PANTHER" id="PTHR33392">
    <property type="entry name" value="POLYISOPRENYL-TEICHOIC ACID--PEPTIDOGLYCAN TEICHOIC ACID TRANSFERASE TAGU"/>
    <property type="match status" value="1"/>
</dbReference>
<sequence length="474" mass="50038">MPVSVRIRRAFSLVILSAILPGSAQWLAGNRAVGRAAMRTVLALVGLAALTGLGFLVFPGPTLSLLVGGPMTNFLRFVAWTLLVGWVVLLVDAWRLAQPPSLPRRSRLWLSLCCLVLVAAATVATALVSNVLAATGHVATVLQGGGETEAKAGRYNVLLLGVDAAEGREGLRPDSINVASIDAATGRTVILGLPRNLARVPFPKDSPLRQLYPDGYRCDDGGCMLNGIHALGLEHADLYPGQDAGMVALTEAVEETLGLDVNYYAMIDIAGFQSLIDVMGGIRLDVGRRVPIGGGSSEISGYIEPGPGVHLDGYHALWFARSREGSDDYERMIRQKCVMAAMSKQLDPLTVATRFLDLAEAGKDIVRTDVGPGQLPELVDLALRGRELPIESVNFSPPLIDTARPDLELIRATVKETIAASEALDHATATPTPATPTAETAPTQPAATAEPAPSVAPESSSDSPEAEVPICRVS</sequence>
<feature type="region of interest" description="Disordered" evidence="2">
    <location>
        <begin position="421"/>
        <end position="474"/>
    </location>
</feature>
<dbReference type="RefSeq" id="WP_125227809.1">
    <property type="nucleotide sequence ID" value="NZ_RQYT01000013.1"/>
</dbReference>
<dbReference type="InterPro" id="IPR050922">
    <property type="entry name" value="LytR/CpsA/Psr_CW_biosynth"/>
</dbReference>
<comment type="similarity">
    <text evidence="1">Belongs to the LytR/CpsA/Psr (LCP) family.</text>
</comment>
<evidence type="ECO:0000313" key="6">
    <source>
        <dbReference type="Proteomes" id="UP000280935"/>
    </source>
</evidence>
<dbReference type="Gene3D" id="3.40.630.190">
    <property type="entry name" value="LCP protein"/>
    <property type="match status" value="1"/>
</dbReference>
<dbReference type="PANTHER" id="PTHR33392:SF6">
    <property type="entry name" value="POLYISOPRENYL-TEICHOIC ACID--PEPTIDOGLYCAN TEICHOIC ACID TRANSFERASE TAGU"/>
    <property type="match status" value="1"/>
</dbReference>
<comment type="caution">
    <text evidence="5">The sequence shown here is derived from an EMBL/GenBank/DDBJ whole genome shotgun (WGS) entry which is preliminary data.</text>
</comment>
<feature type="transmembrane region" description="Helical" evidence="3">
    <location>
        <begin position="108"/>
        <end position="133"/>
    </location>
</feature>
<evidence type="ECO:0000256" key="2">
    <source>
        <dbReference type="SAM" id="MobiDB-lite"/>
    </source>
</evidence>
<evidence type="ECO:0000256" key="3">
    <source>
        <dbReference type="SAM" id="Phobius"/>
    </source>
</evidence>
<evidence type="ECO:0000259" key="4">
    <source>
        <dbReference type="Pfam" id="PF03816"/>
    </source>
</evidence>
<dbReference type="OrthoDB" id="3573673at2"/>
<feature type="compositionally biased region" description="Low complexity" evidence="2">
    <location>
        <begin position="427"/>
        <end position="474"/>
    </location>
</feature>
<feature type="domain" description="Cell envelope-related transcriptional attenuator" evidence="4">
    <location>
        <begin position="174"/>
        <end position="346"/>
    </location>
</feature>
<dbReference type="Proteomes" id="UP000280935">
    <property type="component" value="Unassembled WGS sequence"/>
</dbReference>
<protein>
    <submittedName>
        <fullName evidence="5">LytR family transcriptional regulator</fullName>
    </submittedName>
</protein>
<accession>A0A3P1WT01</accession>
<dbReference type="InterPro" id="IPR004474">
    <property type="entry name" value="LytR_CpsA_psr"/>
</dbReference>
<keyword evidence="3" id="KW-1133">Transmembrane helix</keyword>
<keyword evidence="3" id="KW-0472">Membrane</keyword>
<keyword evidence="3" id="KW-0812">Transmembrane</keyword>
<feature type="transmembrane region" description="Helical" evidence="3">
    <location>
        <begin position="74"/>
        <end position="96"/>
    </location>
</feature>
<gene>
    <name evidence="5" type="ORF">EII35_07300</name>
</gene>
<evidence type="ECO:0000256" key="1">
    <source>
        <dbReference type="ARBA" id="ARBA00006068"/>
    </source>
</evidence>
<dbReference type="Pfam" id="PF03816">
    <property type="entry name" value="LytR_cpsA_psr"/>
    <property type="match status" value="1"/>
</dbReference>
<reference evidence="5 6" key="1">
    <citation type="submission" date="2018-11" db="EMBL/GenBank/DDBJ databases">
        <title>Genomes From Bacteria Associated with the Canine Oral Cavity: a Test Case for Automated Genome-Based Taxonomic Assignment.</title>
        <authorList>
            <person name="Coil D.A."/>
            <person name="Jospin G."/>
            <person name="Darling A.E."/>
            <person name="Wallis C."/>
            <person name="Davis I.J."/>
            <person name="Harris S."/>
            <person name="Eisen J.A."/>
            <person name="Holcombe L.J."/>
            <person name="O'Flynn C."/>
        </authorList>
    </citation>
    <scope>NUCLEOTIDE SEQUENCE [LARGE SCALE GENOMIC DNA]</scope>
    <source>
        <strain evidence="5 6">OH2822_COT-296</strain>
    </source>
</reference>
<organism evidence="5 6">
    <name type="scientific">Arachnia propionica</name>
    <dbReference type="NCBI Taxonomy" id="1750"/>
    <lineage>
        <taxon>Bacteria</taxon>
        <taxon>Bacillati</taxon>
        <taxon>Actinomycetota</taxon>
        <taxon>Actinomycetes</taxon>
        <taxon>Propionibacteriales</taxon>
        <taxon>Propionibacteriaceae</taxon>
        <taxon>Arachnia</taxon>
    </lineage>
</organism>